<dbReference type="EMBL" id="FPLJ01000145">
    <property type="protein sequence ID" value="SGZ03585.1"/>
    <property type="molecule type" value="Genomic_DNA"/>
</dbReference>
<dbReference type="Gene3D" id="3.40.190.10">
    <property type="entry name" value="Periplasmic binding protein-like II"/>
    <property type="match status" value="2"/>
</dbReference>
<name>A0A090IES6_9GAMM</name>
<feature type="chain" id="PRO_5015029826" evidence="5">
    <location>
        <begin position="21"/>
        <end position="253"/>
    </location>
</feature>
<organism evidence="7 10">
    <name type="scientific">Moritella viscosa</name>
    <dbReference type="NCBI Taxonomy" id="80854"/>
    <lineage>
        <taxon>Bacteria</taxon>
        <taxon>Pseudomonadati</taxon>
        <taxon>Pseudomonadota</taxon>
        <taxon>Gammaproteobacteria</taxon>
        <taxon>Alteromonadales</taxon>
        <taxon>Moritellaceae</taxon>
        <taxon>Moritella</taxon>
    </lineage>
</organism>
<evidence type="ECO:0000256" key="1">
    <source>
        <dbReference type="ARBA" id="ARBA00004196"/>
    </source>
</evidence>
<reference evidence="7 10" key="1">
    <citation type="submission" date="2016-11" db="EMBL/GenBank/DDBJ databases">
        <authorList>
            <person name="Jaros S."/>
            <person name="Januszkiewicz K."/>
            <person name="Wedrychowicz H."/>
        </authorList>
    </citation>
    <scope>NUCLEOTIDE SEQUENCE [LARGE SCALE GENOMIC DNA]</scope>
    <source>
        <strain evidence="7">NVI 5450</strain>
    </source>
</reference>
<feature type="signal peptide" evidence="5">
    <location>
        <begin position="1"/>
        <end position="20"/>
    </location>
</feature>
<evidence type="ECO:0000259" key="6">
    <source>
        <dbReference type="SMART" id="SM00062"/>
    </source>
</evidence>
<evidence type="ECO:0000256" key="2">
    <source>
        <dbReference type="ARBA" id="ARBA00010333"/>
    </source>
</evidence>
<dbReference type="SUPFAM" id="SSF53850">
    <property type="entry name" value="Periplasmic binding protein-like II"/>
    <property type="match status" value="1"/>
</dbReference>
<dbReference type="HOGENOM" id="CLU_019602_18_0_6"/>
<sequence length="253" mass="28133">MKKLASVIATSLLLSTAVAAKEWTDVRLGVDSPYKPFEYKTPDGELTGFEIDLGNEVCKRANWNCTWVVQSWDGIIPGLLSRKYDAIFSSMSITDARKKKVLFSEPYYNTPSAWFAAADFKLDVTDKAAFKKLRIGVQRGTVQDTHVTDNYASKNTIKRYNTSGDLLLDLEGGRLDMVLLDFPVGDTTLLIPEKKGAYAAVGDTFQLGEGMGVAMRKRDKSLAATFNKVLAEIKTDGTYEIIQAKYFSYSIKM</sequence>
<keyword evidence="9" id="KW-1185">Reference proteome</keyword>
<accession>A0A090IES6</accession>
<dbReference type="SMART" id="SM00062">
    <property type="entry name" value="PBPb"/>
    <property type="match status" value="1"/>
</dbReference>
<gene>
    <name evidence="8" type="ORF">MT2528_4624</name>
    <name evidence="7" type="ORF">NVI5450_0817</name>
</gene>
<dbReference type="InterPro" id="IPR001638">
    <property type="entry name" value="Solute-binding_3/MltF_N"/>
</dbReference>
<dbReference type="Proteomes" id="UP000182660">
    <property type="component" value="Unassembled WGS sequence"/>
</dbReference>
<dbReference type="OrthoDB" id="9768183at2"/>
<evidence type="ECO:0000313" key="8">
    <source>
        <dbReference type="EMBL" id="SGZ03585.1"/>
    </source>
</evidence>
<dbReference type="EMBL" id="FPLD01000031">
    <property type="protein sequence ID" value="SGY87986.1"/>
    <property type="molecule type" value="Genomic_DNA"/>
</dbReference>
<keyword evidence="3 5" id="KW-0732">Signal</keyword>
<evidence type="ECO:0000256" key="4">
    <source>
        <dbReference type="RuleBase" id="RU003744"/>
    </source>
</evidence>
<dbReference type="KEGG" id="mvs:MVIS_1287"/>
<dbReference type="PANTHER" id="PTHR35936:SF17">
    <property type="entry name" value="ARGININE-BINDING EXTRACELLULAR PROTEIN ARTP"/>
    <property type="match status" value="1"/>
</dbReference>
<dbReference type="PANTHER" id="PTHR35936">
    <property type="entry name" value="MEMBRANE-BOUND LYTIC MUREIN TRANSGLYCOSYLASE F"/>
    <property type="match status" value="1"/>
</dbReference>
<dbReference type="PROSITE" id="PS01039">
    <property type="entry name" value="SBP_BACTERIAL_3"/>
    <property type="match status" value="1"/>
</dbReference>
<comment type="subcellular location">
    <subcellularLocation>
        <location evidence="1">Cell envelope</location>
    </subcellularLocation>
</comment>
<dbReference type="RefSeq" id="WP_045109624.1">
    <property type="nucleotide sequence ID" value="NZ_CAWQZC010000053.1"/>
</dbReference>
<dbReference type="AlphaFoldDB" id="A0A090IES6"/>
<evidence type="ECO:0000313" key="7">
    <source>
        <dbReference type="EMBL" id="SGY87986.1"/>
    </source>
</evidence>
<dbReference type="STRING" id="80854.MVIS_1287"/>
<reference evidence="8 9" key="2">
    <citation type="submission" date="2016-11" db="EMBL/GenBank/DDBJ databases">
        <authorList>
            <person name="Klemetsen T."/>
        </authorList>
    </citation>
    <scope>NUCLEOTIDE SEQUENCE [LARGE SCALE GENOMIC DNA]</scope>
    <source>
        <strain evidence="8">MT 2528</strain>
    </source>
</reference>
<comment type="similarity">
    <text evidence="2 4">Belongs to the bacterial solute-binding protein 3 family.</text>
</comment>
<dbReference type="GO" id="GO:0030313">
    <property type="term" value="C:cell envelope"/>
    <property type="evidence" value="ECO:0007669"/>
    <property type="project" value="UniProtKB-SubCell"/>
</dbReference>
<dbReference type="PATRIC" id="fig|80854.5.peg.1364"/>
<proteinExistence type="inferred from homology"/>
<evidence type="ECO:0000313" key="9">
    <source>
        <dbReference type="Proteomes" id="UP000182660"/>
    </source>
</evidence>
<dbReference type="Proteomes" id="UP000183794">
    <property type="component" value="Unassembled WGS sequence"/>
</dbReference>
<evidence type="ECO:0000256" key="5">
    <source>
        <dbReference type="SAM" id="SignalP"/>
    </source>
</evidence>
<evidence type="ECO:0000256" key="3">
    <source>
        <dbReference type="ARBA" id="ARBA00022729"/>
    </source>
</evidence>
<feature type="domain" description="Solute-binding protein family 3/N-terminal" evidence="6">
    <location>
        <begin position="25"/>
        <end position="250"/>
    </location>
</feature>
<dbReference type="Pfam" id="PF00497">
    <property type="entry name" value="SBP_bac_3"/>
    <property type="match status" value="1"/>
</dbReference>
<evidence type="ECO:0000313" key="10">
    <source>
        <dbReference type="Proteomes" id="UP000183794"/>
    </source>
</evidence>
<dbReference type="InterPro" id="IPR018313">
    <property type="entry name" value="SBP_3_CS"/>
</dbReference>
<protein>
    <submittedName>
        <fullName evidence="7">Subunit of the lysine/arginine/ornithine transporter (ABCsuperfamily)</fullName>
    </submittedName>
</protein>
<dbReference type="GeneID" id="61294597"/>